<accession>A0A0E9Q427</accession>
<proteinExistence type="predicted"/>
<evidence type="ECO:0000313" key="1">
    <source>
        <dbReference type="EMBL" id="JAH11499.1"/>
    </source>
</evidence>
<name>A0A0E9Q427_ANGAN</name>
<dbReference type="EMBL" id="GBXM01097078">
    <property type="protein sequence ID" value="JAH11499.1"/>
    <property type="molecule type" value="Transcribed_RNA"/>
</dbReference>
<protein>
    <submittedName>
        <fullName evidence="1">Uncharacterized protein</fullName>
    </submittedName>
</protein>
<organism evidence="1">
    <name type="scientific">Anguilla anguilla</name>
    <name type="common">European freshwater eel</name>
    <name type="synonym">Muraena anguilla</name>
    <dbReference type="NCBI Taxonomy" id="7936"/>
    <lineage>
        <taxon>Eukaryota</taxon>
        <taxon>Metazoa</taxon>
        <taxon>Chordata</taxon>
        <taxon>Craniata</taxon>
        <taxon>Vertebrata</taxon>
        <taxon>Euteleostomi</taxon>
        <taxon>Actinopterygii</taxon>
        <taxon>Neopterygii</taxon>
        <taxon>Teleostei</taxon>
        <taxon>Anguilliformes</taxon>
        <taxon>Anguillidae</taxon>
        <taxon>Anguilla</taxon>
    </lineage>
</organism>
<reference evidence="1" key="1">
    <citation type="submission" date="2014-11" db="EMBL/GenBank/DDBJ databases">
        <authorList>
            <person name="Amaro Gonzalez C."/>
        </authorList>
    </citation>
    <scope>NUCLEOTIDE SEQUENCE</scope>
</reference>
<sequence>MQAVLTLMT</sequence>
<reference evidence="1" key="2">
    <citation type="journal article" date="2015" name="Fish Shellfish Immunol.">
        <title>Early steps in the European eel (Anguilla anguilla)-Vibrio vulnificus interaction in the gills: Role of the RtxA13 toxin.</title>
        <authorList>
            <person name="Callol A."/>
            <person name="Pajuelo D."/>
            <person name="Ebbesson L."/>
            <person name="Teles M."/>
            <person name="MacKenzie S."/>
            <person name="Amaro C."/>
        </authorList>
    </citation>
    <scope>NUCLEOTIDE SEQUENCE</scope>
</reference>